<keyword evidence="9" id="KW-0998">Cell outer membrane</keyword>
<dbReference type="PANTHER" id="PTHR32552">
    <property type="entry name" value="FERRICHROME IRON RECEPTOR-RELATED"/>
    <property type="match status" value="1"/>
</dbReference>
<keyword evidence="3" id="KW-0410">Iron transport</keyword>
<evidence type="ECO:0000256" key="2">
    <source>
        <dbReference type="ARBA" id="ARBA00022448"/>
    </source>
</evidence>
<dbReference type="AlphaFoldDB" id="A0A3B0RFJ3"/>
<evidence type="ECO:0000256" key="3">
    <source>
        <dbReference type="ARBA" id="ARBA00022496"/>
    </source>
</evidence>
<evidence type="ECO:0000256" key="6">
    <source>
        <dbReference type="ARBA" id="ARBA00023065"/>
    </source>
</evidence>
<feature type="non-terminal residue" evidence="11">
    <location>
        <position position="347"/>
    </location>
</feature>
<evidence type="ECO:0000256" key="1">
    <source>
        <dbReference type="ARBA" id="ARBA00004571"/>
    </source>
</evidence>
<keyword evidence="7" id="KW-0798">TonB box</keyword>
<organism evidence="11">
    <name type="scientific">hydrothermal vent metagenome</name>
    <dbReference type="NCBI Taxonomy" id="652676"/>
    <lineage>
        <taxon>unclassified sequences</taxon>
        <taxon>metagenomes</taxon>
        <taxon>ecological metagenomes</taxon>
    </lineage>
</organism>
<keyword evidence="4" id="KW-0812">Transmembrane</keyword>
<dbReference type="EMBL" id="UOEH01000047">
    <property type="protein sequence ID" value="VAV90769.1"/>
    <property type="molecule type" value="Genomic_DNA"/>
</dbReference>
<sequence length="347" mass="37267">MKPRYAAKVSAIALAAAIAAPQYAVAQTIADQIIVTATKREQNIQDVPIAISAYSGDLLKKSGVSDIRELSILSPSLVVVATQSEAVGVNARIRGVGTVGDNPGLQSSVGVFIDEVYRSRNSVALGDLGEIDAIEVARGPQGTLFGRNSSAGAIIVRTKQPEYEFGGYGEYTRSNYDGNRFEGAVTGPLVEDVLAARINGFYEERDGFLTDVVTGEDYNNRKQFGLRGQLLYDASDDLSFRLIGDYSERDEICCAAVNIVNGPTGAIVDALSGGDLALRPADPFDRVAGVTAGRSYTQDVQEWGVSLQGNWDVGSANIVSVTAYRDFQINRSQDIDFTRADIIFRDE</sequence>
<proteinExistence type="predicted"/>
<dbReference type="Pfam" id="PF07715">
    <property type="entry name" value="Plug"/>
    <property type="match status" value="1"/>
</dbReference>
<feature type="domain" description="TonB-dependent receptor plug" evidence="10">
    <location>
        <begin position="44"/>
        <end position="153"/>
    </location>
</feature>
<evidence type="ECO:0000256" key="7">
    <source>
        <dbReference type="ARBA" id="ARBA00023077"/>
    </source>
</evidence>
<evidence type="ECO:0000256" key="4">
    <source>
        <dbReference type="ARBA" id="ARBA00022692"/>
    </source>
</evidence>
<reference evidence="11" key="1">
    <citation type="submission" date="2018-06" db="EMBL/GenBank/DDBJ databases">
        <authorList>
            <person name="Zhirakovskaya E."/>
        </authorList>
    </citation>
    <scope>NUCLEOTIDE SEQUENCE</scope>
</reference>
<keyword evidence="6" id="KW-0406">Ion transport</keyword>
<dbReference type="PROSITE" id="PS52016">
    <property type="entry name" value="TONB_DEPENDENT_REC_3"/>
    <property type="match status" value="1"/>
</dbReference>
<dbReference type="InterPro" id="IPR036942">
    <property type="entry name" value="Beta-barrel_TonB_sf"/>
</dbReference>
<name>A0A3B0RFJ3_9ZZZZ</name>
<comment type="subcellular location">
    <subcellularLocation>
        <location evidence="1">Cell outer membrane</location>
        <topology evidence="1">Multi-pass membrane protein</topology>
    </subcellularLocation>
</comment>
<dbReference type="PANTHER" id="PTHR32552:SF81">
    <property type="entry name" value="TONB-DEPENDENT OUTER MEMBRANE RECEPTOR"/>
    <property type="match status" value="1"/>
</dbReference>
<dbReference type="GO" id="GO:0009279">
    <property type="term" value="C:cell outer membrane"/>
    <property type="evidence" value="ECO:0007669"/>
    <property type="project" value="UniProtKB-SubCell"/>
</dbReference>
<dbReference type="Gene3D" id="2.40.170.20">
    <property type="entry name" value="TonB-dependent receptor, beta-barrel domain"/>
    <property type="match status" value="1"/>
</dbReference>
<keyword evidence="8" id="KW-0472">Membrane</keyword>
<dbReference type="GO" id="GO:0006826">
    <property type="term" value="P:iron ion transport"/>
    <property type="evidence" value="ECO:0007669"/>
    <property type="project" value="UniProtKB-KW"/>
</dbReference>
<accession>A0A3B0RFJ3</accession>
<evidence type="ECO:0000256" key="9">
    <source>
        <dbReference type="ARBA" id="ARBA00023237"/>
    </source>
</evidence>
<protein>
    <submittedName>
        <fullName evidence="11">TonB-dependent receptor</fullName>
    </submittedName>
</protein>
<keyword evidence="2" id="KW-0813">Transport</keyword>
<dbReference type="InterPro" id="IPR039426">
    <property type="entry name" value="TonB-dep_rcpt-like"/>
</dbReference>
<gene>
    <name evidence="11" type="ORF">MNBD_ALPHA05-971</name>
</gene>
<dbReference type="SUPFAM" id="SSF56935">
    <property type="entry name" value="Porins"/>
    <property type="match status" value="1"/>
</dbReference>
<keyword evidence="5" id="KW-0408">Iron</keyword>
<evidence type="ECO:0000259" key="10">
    <source>
        <dbReference type="Pfam" id="PF07715"/>
    </source>
</evidence>
<evidence type="ECO:0000313" key="11">
    <source>
        <dbReference type="EMBL" id="VAV90769.1"/>
    </source>
</evidence>
<evidence type="ECO:0000256" key="8">
    <source>
        <dbReference type="ARBA" id="ARBA00023136"/>
    </source>
</evidence>
<keyword evidence="11" id="KW-0675">Receptor</keyword>
<dbReference type="InterPro" id="IPR012910">
    <property type="entry name" value="Plug_dom"/>
</dbReference>
<evidence type="ECO:0000256" key="5">
    <source>
        <dbReference type="ARBA" id="ARBA00023004"/>
    </source>
</evidence>